<dbReference type="PANTHER" id="PTHR35288">
    <property type="entry name" value="TAIL FIBER"/>
    <property type="match status" value="1"/>
</dbReference>
<comment type="caution">
    <text evidence="2">The sequence shown here is derived from an EMBL/GenBank/DDBJ whole genome shotgun (WGS) entry which is preliminary data.</text>
</comment>
<evidence type="ECO:0000313" key="3">
    <source>
        <dbReference type="Proteomes" id="UP001279734"/>
    </source>
</evidence>
<gene>
    <name evidence="2" type="ORF">Nepgr_016122</name>
</gene>
<keyword evidence="1" id="KW-1133">Transmembrane helix</keyword>
<keyword evidence="1" id="KW-0472">Membrane</keyword>
<feature type="transmembrane region" description="Helical" evidence="1">
    <location>
        <begin position="149"/>
        <end position="170"/>
    </location>
</feature>
<protein>
    <submittedName>
        <fullName evidence="2">Uncharacterized protein</fullName>
    </submittedName>
</protein>
<dbReference type="EMBL" id="BSYO01000013">
    <property type="protein sequence ID" value="GMH14281.1"/>
    <property type="molecule type" value="Genomic_DNA"/>
</dbReference>
<keyword evidence="1" id="KW-0812">Transmembrane</keyword>
<name>A0AAD3XRY9_NEPGR</name>
<feature type="transmembrane region" description="Helical" evidence="1">
    <location>
        <begin position="107"/>
        <end position="129"/>
    </location>
</feature>
<keyword evidence="3" id="KW-1185">Reference proteome</keyword>
<evidence type="ECO:0000256" key="1">
    <source>
        <dbReference type="SAM" id="Phobius"/>
    </source>
</evidence>
<proteinExistence type="predicted"/>
<dbReference type="AlphaFoldDB" id="A0AAD3XRY9"/>
<accession>A0AAD3XRY9</accession>
<dbReference type="Proteomes" id="UP001279734">
    <property type="component" value="Unassembled WGS sequence"/>
</dbReference>
<dbReference type="PANTHER" id="PTHR35288:SF2">
    <property type="entry name" value="TRANSMEMBRANE PROTEIN"/>
    <property type="match status" value="1"/>
</dbReference>
<sequence>MAAGDMGGHWWWSGWAEVASGGSPLAELPQRLNVLSGICTSPVQVTSSQLIATEILPVAAVKALLYPAAAANAVVKRTTIPNFSDLLSVYNLSNVKEAPAATDIQRLILAGSYLSVAGGVLGLLTRGRLSLLGLLLLLYGLTKESRTEAITAVQIHPTMLIALLVVSLSVKRDVRKVVRSFRAPSKSRKKI</sequence>
<evidence type="ECO:0000313" key="2">
    <source>
        <dbReference type="EMBL" id="GMH14281.1"/>
    </source>
</evidence>
<organism evidence="2 3">
    <name type="scientific">Nepenthes gracilis</name>
    <name type="common">Slender pitcher plant</name>
    <dbReference type="NCBI Taxonomy" id="150966"/>
    <lineage>
        <taxon>Eukaryota</taxon>
        <taxon>Viridiplantae</taxon>
        <taxon>Streptophyta</taxon>
        <taxon>Embryophyta</taxon>
        <taxon>Tracheophyta</taxon>
        <taxon>Spermatophyta</taxon>
        <taxon>Magnoliopsida</taxon>
        <taxon>eudicotyledons</taxon>
        <taxon>Gunneridae</taxon>
        <taxon>Pentapetalae</taxon>
        <taxon>Caryophyllales</taxon>
        <taxon>Nepenthaceae</taxon>
        <taxon>Nepenthes</taxon>
    </lineage>
</organism>
<reference evidence="2" key="1">
    <citation type="submission" date="2023-05" db="EMBL/GenBank/DDBJ databases">
        <title>Nepenthes gracilis genome sequencing.</title>
        <authorList>
            <person name="Fukushima K."/>
        </authorList>
    </citation>
    <scope>NUCLEOTIDE SEQUENCE</scope>
    <source>
        <strain evidence="2">SING2019-196</strain>
    </source>
</reference>